<evidence type="ECO:0000259" key="1">
    <source>
        <dbReference type="PROSITE" id="PS50883"/>
    </source>
</evidence>
<evidence type="ECO:0000313" key="3">
    <source>
        <dbReference type="EMBL" id="AUH04388.1"/>
    </source>
</evidence>
<accession>A0A2I5TIK1</accession>
<reference evidence="3" key="4">
    <citation type="submission" date="2017-11" db="EMBL/GenBank/DDBJ databases">
        <title>Complete genome sequence of Serratia sp. ATCC 39006.</title>
        <authorList>
            <person name="Hampton H.G."/>
            <person name="Jackson S.A."/>
            <person name="Jauregui R."/>
            <person name="Poulter G.T.M."/>
            <person name="Salmond G.P.C."/>
            <person name="Fineran P.C."/>
        </authorList>
    </citation>
    <scope>NUCLEOTIDE SEQUENCE</scope>
    <source>
        <strain evidence="3">ATCC 39006</strain>
    </source>
</reference>
<proteinExistence type="predicted"/>
<organism evidence="3 4">
    <name type="scientific">Serratia sp. (strain ATCC 39006)</name>
    <name type="common">Prodigiosinella confusarubida</name>
    <dbReference type="NCBI Taxonomy" id="104623"/>
    <lineage>
        <taxon>Bacteria</taxon>
        <taxon>Pseudomonadati</taxon>
        <taxon>Pseudomonadota</taxon>
        <taxon>Gammaproteobacteria</taxon>
        <taxon>Enterobacterales</taxon>
        <taxon>Pectobacteriaceae</taxon>
        <taxon>Prodigiosinella</taxon>
    </lineage>
</organism>
<feature type="domain" description="EAL" evidence="1">
    <location>
        <begin position="1"/>
        <end position="232"/>
    </location>
</feature>
<dbReference type="KEGG" id="sera:Ser39006_009800"/>
<keyword evidence="4" id="KW-1185">Reference proteome</keyword>
<dbReference type="AlphaFoldDB" id="A0A2I5TIK1"/>
<dbReference type="PROSITE" id="PS50883">
    <property type="entry name" value="EAL"/>
    <property type="match status" value="1"/>
</dbReference>
<dbReference type="KEGG" id="serq:CWC46_09795"/>
<dbReference type="EMBL" id="CP025085">
    <property type="protein sequence ID" value="AUH00069.1"/>
    <property type="molecule type" value="Genomic_DNA"/>
</dbReference>
<gene>
    <name evidence="2" type="ORF">CWC46_09795</name>
    <name evidence="3" type="ORF">Ser39006_009800</name>
</gene>
<sequence length="232" mass="27272">MLKLDSRIDFYYTYEPIVDSYGRIFCFEMLTRLKMTNSGRNQCIFSELSPELKIKIFINQVSIIIGNARLYIENNILVSINIDHDIAKFIHDDDEVCEILKNAHYIRLEINEFFPEFRHDSDGFLLSHLSSLCPLWLDDFGAGLTNLNTVMTKNFEYIKIDKNYFWKHRGTDSFLRTLSHIRPYTQGIIIEGIEKDADMACFEGISNLAMQGYKWPSFSQARFIRWALKKIH</sequence>
<dbReference type="Proteomes" id="UP000233778">
    <property type="component" value="Chromosome"/>
</dbReference>
<dbReference type="EMBL" id="CP025084">
    <property type="protein sequence ID" value="AUH04388.1"/>
    <property type="molecule type" value="Genomic_DNA"/>
</dbReference>
<protein>
    <submittedName>
        <fullName evidence="3">EAL domain-containing protein</fullName>
    </submittedName>
</protein>
<dbReference type="Gene3D" id="3.20.20.450">
    <property type="entry name" value="EAL domain"/>
    <property type="match status" value="1"/>
</dbReference>
<reference evidence="3 4" key="1">
    <citation type="journal article" date="2013" name="Genome Announc.">
        <title>Draft genome sequence of Serratia sp. strain ATCC 39006, a model bacterium for analysis of the biosynthesis and regulation of prodigiosin, a carbapenem, and gas vesicles.</title>
        <authorList>
            <person name="Fineran P.C."/>
            <person name="Iglesias Cans M.C."/>
            <person name="Ramsay J.P."/>
            <person name="Wilf N.M."/>
            <person name="Cossyleon D."/>
            <person name="McNeil M.B."/>
            <person name="Williamson N.R."/>
            <person name="Monson R.E."/>
            <person name="Becher S.A."/>
            <person name="Stanton J.A."/>
            <person name="Brugger K."/>
            <person name="Brown S.D."/>
            <person name="Salmond G.P."/>
        </authorList>
    </citation>
    <scope>NUCLEOTIDE SEQUENCE [LARGE SCALE GENOMIC DNA]</scope>
    <source>
        <strain evidence="3">ATCC 39006</strain>
        <strain evidence="4">ATCC 39006 / SC 11482</strain>
    </source>
</reference>
<evidence type="ECO:0000313" key="4">
    <source>
        <dbReference type="Proteomes" id="UP000017700"/>
    </source>
</evidence>
<reference evidence="3" key="2">
    <citation type="submission" date="2013-09" db="EMBL/GenBank/DDBJ databases">
        <authorList>
            <person name="Wang G."/>
            <person name="Yang Y."/>
            <person name="Su Y."/>
        </authorList>
    </citation>
    <scope>NUCLEOTIDE SEQUENCE</scope>
    <source>
        <strain evidence="3">ATCC 39006</strain>
    </source>
</reference>
<evidence type="ECO:0000313" key="5">
    <source>
        <dbReference type="Proteomes" id="UP000233778"/>
    </source>
</evidence>
<dbReference type="InterPro" id="IPR001633">
    <property type="entry name" value="EAL_dom"/>
</dbReference>
<dbReference type="STRING" id="104623.Ser39006_03506"/>
<evidence type="ECO:0000313" key="2">
    <source>
        <dbReference type="EMBL" id="AUH00069.1"/>
    </source>
</evidence>
<dbReference type="InterPro" id="IPR035919">
    <property type="entry name" value="EAL_sf"/>
</dbReference>
<dbReference type="SUPFAM" id="SSF141868">
    <property type="entry name" value="EAL domain-like"/>
    <property type="match status" value="1"/>
</dbReference>
<name>A0A2I5TIK1_SERS3</name>
<reference evidence="2 5" key="3">
    <citation type="submission" date="2017-11" db="EMBL/GenBank/DDBJ databases">
        <title>Complete genome sequence of Serratia sp. ATCC 39006 LacA.</title>
        <authorList>
            <person name="Hampton H.G."/>
            <person name="Jackson S.A."/>
            <person name="Jauregui R."/>
            <person name="Poulter G.T.M."/>
            <person name="Salmond G.P.C."/>
            <person name="Fineran P.C."/>
        </authorList>
    </citation>
    <scope>NUCLEOTIDE SEQUENCE [LARGE SCALE GENOMIC DNA]</scope>
    <source>
        <strain evidence="2 5">ATCC 39006</strain>
    </source>
</reference>
<dbReference type="Pfam" id="PF00563">
    <property type="entry name" value="EAL"/>
    <property type="match status" value="1"/>
</dbReference>
<dbReference type="Proteomes" id="UP000017700">
    <property type="component" value="Chromosome"/>
</dbReference>